<comment type="subcellular location">
    <subcellularLocation>
        <location evidence="1 9">Cytoplasm</location>
    </subcellularLocation>
</comment>
<evidence type="ECO:0000256" key="5">
    <source>
        <dbReference type="ARBA" id="ARBA00022833"/>
    </source>
</evidence>
<organism evidence="14 15">
    <name type="scientific">Luminiphilus syltensis NOR5-1B</name>
    <dbReference type="NCBI Taxonomy" id="565045"/>
    <lineage>
        <taxon>Bacteria</taxon>
        <taxon>Pseudomonadati</taxon>
        <taxon>Pseudomonadota</taxon>
        <taxon>Gammaproteobacteria</taxon>
        <taxon>Cellvibrionales</taxon>
        <taxon>Halieaceae</taxon>
        <taxon>Luminiphilus</taxon>
    </lineage>
</organism>
<feature type="binding site" evidence="13">
    <location>
        <position position="107"/>
    </location>
    <ligand>
        <name>Zn(2+)</name>
        <dbReference type="ChEBI" id="CHEBI:29105"/>
    </ligand>
</feature>
<dbReference type="OrthoDB" id="9788272at2"/>
<feature type="site" description="Stabilizes the phosphoryl group" evidence="12">
    <location>
        <position position="111"/>
    </location>
</feature>
<evidence type="ECO:0000256" key="1">
    <source>
        <dbReference type="ARBA" id="ARBA00004496"/>
    </source>
</evidence>
<evidence type="ECO:0000256" key="10">
    <source>
        <dbReference type="PIRSR" id="PIRSR004682-1"/>
    </source>
</evidence>
<dbReference type="PANTHER" id="PTHR42891:SF1">
    <property type="entry name" value="D-GLYCERO-BETA-D-MANNO-HEPTOSE-1,7-BISPHOSPHATE 7-PHOSPHATASE"/>
    <property type="match status" value="1"/>
</dbReference>
<dbReference type="NCBIfam" id="TIGR00213">
    <property type="entry name" value="GmhB_yaeD"/>
    <property type="match status" value="1"/>
</dbReference>
<keyword evidence="13" id="KW-0460">Magnesium</keyword>
<keyword evidence="5 13" id="KW-0862">Zinc</keyword>
<evidence type="ECO:0000256" key="13">
    <source>
        <dbReference type="PIRSR" id="PIRSR004682-4"/>
    </source>
</evidence>
<evidence type="ECO:0000313" key="15">
    <source>
        <dbReference type="Proteomes" id="UP000004699"/>
    </source>
</evidence>
<feature type="binding site" evidence="13">
    <location>
        <position position="11"/>
    </location>
    <ligand>
        <name>Mg(2+)</name>
        <dbReference type="ChEBI" id="CHEBI:18420"/>
    </ligand>
</feature>
<dbReference type="InterPro" id="IPR023214">
    <property type="entry name" value="HAD_sf"/>
</dbReference>
<feature type="binding site" evidence="13">
    <location>
        <position position="92"/>
    </location>
    <ligand>
        <name>Zn(2+)</name>
        <dbReference type="ChEBI" id="CHEBI:29105"/>
    </ligand>
</feature>
<dbReference type="AlphaFoldDB" id="B8KQP4"/>
<dbReference type="PANTHER" id="PTHR42891">
    <property type="entry name" value="D-GLYCERO-BETA-D-MANNO-HEPTOSE-1,7-BISPHOSPHATE 7-PHOSPHATASE"/>
    <property type="match status" value="1"/>
</dbReference>
<feature type="binding site" evidence="11">
    <location>
        <begin position="110"/>
        <end position="111"/>
    </location>
    <ligand>
        <name>substrate</name>
    </ligand>
</feature>
<keyword evidence="15" id="KW-1185">Reference proteome</keyword>
<feature type="binding site" evidence="13">
    <location>
        <position position="13"/>
    </location>
    <ligand>
        <name>Mg(2+)</name>
        <dbReference type="ChEBI" id="CHEBI:18420"/>
    </ligand>
</feature>
<dbReference type="STRING" id="565045.NOR51B_2305"/>
<dbReference type="Gene3D" id="3.40.50.1000">
    <property type="entry name" value="HAD superfamily/HAD-like"/>
    <property type="match status" value="1"/>
</dbReference>
<keyword evidence="6 9" id="KW-0119">Carbohydrate metabolism</keyword>
<dbReference type="Pfam" id="PF00702">
    <property type="entry name" value="Hydrolase"/>
    <property type="match status" value="1"/>
</dbReference>
<feature type="active site" description="Nucleophile" evidence="10">
    <location>
        <position position="11"/>
    </location>
</feature>
<evidence type="ECO:0000256" key="9">
    <source>
        <dbReference type="PIRNR" id="PIRNR004682"/>
    </source>
</evidence>
<name>B8KQP4_9GAMM</name>
<gene>
    <name evidence="14" type="ORF">NOR51B_2305</name>
</gene>
<feature type="binding site" evidence="11">
    <location>
        <position position="137"/>
    </location>
    <ligand>
        <name>substrate</name>
    </ligand>
</feature>
<dbReference type="RefSeq" id="WP_009021098.1">
    <property type="nucleotide sequence ID" value="NZ_DS999411.1"/>
</dbReference>
<evidence type="ECO:0000256" key="6">
    <source>
        <dbReference type="ARBA" id="ARBA00023277"/>
    </source>
</evidence>
<feature type="binding site" evidence="13">
    <location>
        <position position="136"/>
    </location>
    <ligand>
        <name>Mg(2+)</name>
        <dbReference type="ChEBI" id="CHEBI:18420"/>
    </ligand>
</feature>
<dbReference type="GO" id="GO:0005975">
    <property type="term" value="P:carbohydrate metabolic process"/>
    <property type="evidence" value="ECO:0007669"/>
    <property type="project" value="InterPro"/>
</dbReference>
<feature type="binding site" evidence="11">
    <location>
        <begin position="11"/>
        <end position="13"/>
    </location>
    <ligand>
        <name>substrate</name>
    </ligand>
</feature>
<dbReference type="GO" id="GO:0005737">
    <property type="term" value="C:cytoplasm"/>
    <property type="evidence" value="ECO:0007669"/>
    <property type="project" value="UniProtKB-SubCell"/>
</dbReference>
<dbReference type="InterPro" id="IPR004446">
    <property type="entry name" value="Heptose_bisP_phosphatase"/>
</dbReference>
<reference evidence="15" key="1">
    <citation type="journal article" date="2013" name="BMC Microbiol.">
        <title>Taxonomy and evolution of bacteriochlorophyll a-containing members of the OM60/NOR5 clade of marine gammaproteobacteria: description of Luminiphilus syltensis gen. nov., sp. nov., reclassification of Haliea rubra as Pseudohaliea rubra gen. nov., comb. nov., and emendation of Chromatocurvus halotolerans.</title>
        <authorList>
            <person name="Spring S."/>
            <person name="Riedel T."/>
            <person name="Sproer C."/>
            <person name="Yan S."/>
            <person name="Harder J."/>
            <person name="Fuchs B.M."/>
        </authorList>
    </citation>
    <scope>NUCLEOTIDE SEQUENCE [LARGE SCALE GENOMIC DNA]</scope>
    <source>
        <strain evidence="15">NOR51-B</strain>
    </source>
</reference>
<dbReference type="CDD" id="cd07503">
    <property type="entry name" value="HAD_HisB-N"/>
    <property type="match status" value="1"/>
</dbReference>
<dbReference type="InterPro" id="IPR036412">
    <property type="entry name" value="HAD-like_sf"/>
</dbReference>
<comment type="cofactor">
    <cofactor evidence="13">
        <name>Zn(2+)</name>
        <dbReference type="ChEBI" id="CHEBI:29105"/>
    </cofactor>
</comment>
<evidence type="ECO:0000256" key="3">
    <source>
        <dbReference type="ARBA" id="ARBA00022723"/>
    </source>
</evidence>
<proteinExistence type="inferred from homology"/>
<feature type="binding site" evidence="11">
    <location>
        <begin position="53"/>
        <end position="56"/>
    </location>
    <ligand>
        <name>substrate</name>
    </ligand>
</feature>
<dbReference type="Proteomes" id="UP000004699">
    <property type="component" value="Unassembled WGS sequence"/>
</dbReference>
<dbReference type="FunFam" id="3.40.50.1000:FF:000037">
    <property type="entry name" value="D,D-heptose 1,7-bisphosphate phosphatase"/>
    <property type="match status" value="1"/>
</dbReference>
<keyword evidence="4 9" id="KW-0378">Hydrolase</keyword>
<dbReference type="NCBIfam" id="TIGR01662">
    <property type="entry name" value="HAD-SF-IIIA"/>
    <property type="match status" value="1"/>
</dbReference>
<keyword evidence="3 13" id="KW-0479">Metal-binding</keyword>
<dbReference type="GO" id="GO:0016791">
    <property type="term" value="F:phosphatase activity"/>
    <property type="evidence" value="ECO:0007669"/>
    <property type="project" value="InterPro"/>
</dbReference>
<dbReference type="PIRSF" id="PIRSF004682">
    <property type="entry name" value="GmhB"/>
    <property type="match status" value="1"/>
</dbReference>
<protein>
    <recommendedName>
        <fullName evidence="7 9">D,D-heptose 1,7-bisphosphate phosphatase</fullName>
        <ecNumber evidence="9">3.1.3.-</ecNumber>
    </recommendedName>
</protein>
<dbReference type="GO" id="GO:0046872">
    <property type="term" value="F:metal ion binding"/>
    <property type="evidence" value="ECO:0007669"/>
    <property type="project" value="UniProtKB-KW"/>
</dbReference>
<dbReference type="EC" id="3.1.3.-" evidence="9"/>
<dbReference type="InterPro" id="IPR006549">
    <property type="entry name" value="HAD-SF_hydro_IIIA"/>
</dbReference>
<feature type="site" description="Stabilizes the phosphoryl group" evidence="12">
    <location>
        <position position="53"/>
    </location>
</feature>
<dbReference type="NCBIfam" id="TIGR01656">
    <property type="entry name" value="Histidinol-ppas"/>
    <property type="match status" value="1"/>
</dbReference>
<evidence type="ECO:0000256" key="8">
    <source>
        <dbReference type="ARBA" id="ARBA00061616"/>
    </source>
</evidence>
<dbReference type="InterPro" id="IPR006543">
    <property type="entry name" value="Histidinol-phos"/>
</dbReference>
<keyword evidence="2 9" id="KW-0963">Cytoplasm</keyword>
<feature type="binding site" evidence="13">
    <location>
        <position position="137"/>
    </location>
    <ligand>
        <name>Mg(2+)</name>
        <dbReference type="ChEBI" id="CHEBI:18420"/>
    </ligand>
</feature>
<evidence type="ECO:0000313" key="14">
    <source>
        <dbReference type="EMBL" id="EED36354.1"/>
    </source>
</evidence>
<evidence type="ECO:0000256" key="4">
    <source>
        <dbReference type="ARBA" id="ARBA00022801"/>
    </source>
</evidence>
<evidence type="ECO:0000256" key="11">
    <source>
        <dbReference type="PIRSR" id="PIRSR004682-2"/>
    </source>
</evidence>
<feature type="site" description="Contributes to substrate recognition" evidence="12">
    <location>
        <position position="110"/>
    </location>
</feature>
<feature type="active site" description="Proton donor" evidence="10">
    <location>
        <position position="13"/>
    </location>
</feature>
<sequence length="181" mass="19879">MARSGKAAFIDRDGVINRDHGYVYQWQDFEFLPGAIEGMRRLQEHGCRIIVITNQSGIGRGFYDEAVFEALTDTMCQHLQEQGVRIDRVYFCPHHPEKALGDFRVACDCRKPAPGMLLRGIDEFDIDPGASLLIGDKPSDIEAGIRASIGHLYQVTEATPVAPATAVASLLDAADRFIGAS</sequence>
<evidence type="ECO:0000256" key="7">
    <source>
        <dbReference type="ARBA" id="ARBA00031828"/>
    </source>
</evidence>
<dbReference type="EMBL" id="DS999411">
    <property type="protein sequence ID" value="EED36354.1"/>
    <property type="molecule type" value="Genomic_DNA"/>
</dbReference>
<accession>B8KQP4</accession>
<comment type="cofactor">
    <cofactor evidence="13">
        <name>Mg(2+)</name>
        <dbReference type="ChEBI" id="CHEBI:18420"/>
    </cofactor>
</comment>
<evidence type="ECO:0000256" key="12">
    <source>
        <dbReference type="PIRSR" id="PIRSR004682-3"/>
    </source>
</evidence>
<dbReference type="SUPFAM" id="SSF56784">
    <property type="entry name" value="HAD-like"/>
    <property type="match status" value="1"/>
</dbReference>
<comment type="similarity">
    <text evidence="8 9">Belongs to the gmhB family.</text>
</comment>
<dbReference type="HOGENOM" id="CLU_085077_3_1_6"/>
<dbReference type="eggNOG" id="COG0241">
    <property type="taxonomic scope" value="Bacteria"/>
</dbReference>
<feature type="binding site" evidence="11">
    <location>
        <begin position="19"/>
        <end position="22"/>
    </location>
    <ligand>
        <name>substrate</name>
    </ligand>
</feature>
<feature type="binding site" evidence="13">
    <location>
        <position position="94"/>
    </location>
    <ligand>
        <name>Zn(2+)</name>
        <dbReference type="ChEBI" id="CHEBI:29105"/>
    </ligand>
</feature>
<evidence type="ECO:0000256" key="2">
    <source>
        <dbReference type="ARBA" id="ARBA00022490"/>
    </source>
</evidence>
<feature type="binding site" evidence="13">
    <location>
        <position position="109"/>
    </location>
    <ligand>
        <name>Zn(2+)</name>
        <dbReference type="ChEBI" id="CHEBI:29105"/>
    </ligand>
</feature>
<dbReference type="NCBIfam" id="NF006506">
    <property type="entry name" value="PRK08942.1"/>
    <property type="match status" value="1"/>
</dbReference>